<evidence type="ECO:0000259" key="4">
    <source>
        <dbReference type="PROSITE" id="PS01357"/>
    </source>
</evidence>
<dbReference type="InterPro" id="IPR050774">
    <property type="entry name" value="KCMF1/Dystrophin"/>
</dbReference>
<keyword evidence="6" id="KW-1185">Reference proteome</keyword>
<reference evidence="5" key="1">
    <citation type="submission" date="2022-07" db="EMBL/GenBank/DDBJ databases">
        <authorList>
            <person name="Trinca V."/>
            <person name="Uliana J.V.C."/>
            <person name="Torres T.T."/>
            <person name="Ward R.J."/>
            <person name="Monesi N."/>
        </authorList>
    </citation>
    <scope>NUCLEOTIDE SEQUENCE</scope>
    <source>
        <strain evidence="5">HSMRA1968</strain>
        <tissue evidence="5">Whole embryos</tissue>
    </source>
</reference>
<keyword evidence="2" id="KW-0863">Zinc-finger</keyword>
<evidence type="ECO:0000256" key="3">
    <source>
        <dbReference type="ARBA" id="ARBA00022833"/>
    </source>
</evidence>
<keyword evidence="3" id="KW-0862">Zinc</keyword>
<dbReference type="InterPro" id="IPR000433">
    <property type="entry name" value="Znf_ZZ"/>
</dbReference>
<evidence type="ECO:0000256" key="1">
    <source>
        <dbReference type="ARBA" id="ARBA00022723"/>
    </source>
</evidence>
<dbReference type="GO" id="GO:0045202">
    <property type="term" value="C:synapse"/>
    <property type="evidence" value="ECO:0007669"/>
    <property type="project" value="GOC"/>
</dbReference>
<dbReference type="EMBL" id="WJQU01000003">
    <property type="protein sequence ID" value="KAJ6638781.1"/>
    <property type="molecule type" value="Genomic_DNA"/>
</dbReference>
<dbReference type="Proteomes" id="UP001151699">
    <property type="component" value="Chromosome X"/>
</dbReference>
<evidence type="ECO:0000313" key="6">
    <source>
        <dbReference type="Proteomes" id="UP001151699"/>
    </source>
</evidence>
<organism evidence="5 6">
    <name type="scientific">Pseudolycoriella hygida</name>
    <dbReference type="NCBI Taxonomy" id="35572"/>
    <lineage>
        <taxon>Eukaryota</taxon>
        <taxon>Metazoa</taxon>
        <taxon>Ecdysozoa</taxon>
        <taxon>Arthropoda</taxon>
        <taxon>Hexapoda</taxon>
        <taxon>Insecta</taxon>
        <taxon>Pterygota</taxon>
        <taxon>Neoptera</taxon>
        <taxon>Endopterygota</taxon>
        <taxon>Diptera</taxon>
        <taxon>Nematocera</taxon>
        <taxon>Sciaroidea</taxon>
        <taxon>Sciaridae</taxon>
        <taxon>Pseudolycoriella</taxon>
    </lineage>
</organism>
<evidence type="ECO:0000313" key="5">
    <source>
        <dbReference type="EMBL" id="KAJ6638781.1"/>
    </source>
</evidence>
<dbReference type="GO" id="GO:0008270">
    <property type="term" value="F:zinc ion binding"/>
    <property type="evidence" value="ECO:0007669"/>
    <property type="project" value="UniProtKB-KW"/>
</dbReference>
<dbReference type="Pfam" id="PF09068">
    <property type="entry name" value="EF-hand_2"/>
    <property type="match status" value="1"/>
</dbReference>
<dbReference type="PROSITE" id="PS01357">
    <property type="entry name" value="ZF_ZZ_1"/>
    <property type="match status" value="1"/>
</dbReference>
<comment type="caution">
    <text evidence="5">The sequence shown here is derived from an EMBL/GenBank/DDBJ whole genome shotgun (WGS) entry which is preliminary data.</text>
</comment>
<dbReference type="PANTHER" id="PTHR12268">
    <property type="entry name" value="E3 UBIQUITIN-PROTEIN LIGASE KCMF1"/>
    <property type="match status" value="1"/>
</dbReference>
<sequence length="565" mass="64970">MKRESEILEELIATPAKFSVYRAANILISLKDTLKTEHIPYELVLSVLDIYHLTSPVNDEQEINEEKLGNIIHDIFFGAEKQGCFSSVPGMNTVDEASGDVTEYLLGMFYPSPIPKKTATGATGRSIRLCDLKQALLILCKVSNQEQIINEHFSLYCDHNRCVTRYRLRDMLTKISHLLKYIDSEFDVNKWNRCNVVEEWFAKCPGIAGLNEFQFTSFWVESQSIFRDYAQFLAICQRFMEKKDNDCPLKCSFCKNDVRAFRFECKFCSDFAICLHCFTVATCSIDHILCHRLRLIPFFNKCYLLFKKCSDLFGCMNGSSGCNKSDGPTTIKTDFKEIVHEEFGTNVNANSTLQKRTLSRRYSHQYECKLSAIVALLLSENEKLRTYVTELEKEGNDRNNSTQIVIRKHLETLKVIVMQLEEYAMQTTVTPTSSTPYRKMSVIRKSNSQSEFLNKSIKGPQASRSFLDQNNSNLSISDVTTWLYTKQLPSTIRDIKDNLSTVNENENTTVVDNDDMLNFRELLHIVRDIIEDSYSDNTELSKATNQLENVLDSIIDGEEKRRCKQ</sequence>
<dbReference type="GO" id="GO:0010646">
    <property type="term" value="P:regulation of cell communication"/>
    <property type="evidence" value="ECO:0007669"/>
    <property type="project" value="UniProtKB-ARBA"/>
</dbReference>
<dbReference type="OrthoDB" id="10014385at2759"/>
<name>A0A9Q0MVQ0_9DIPT</name>
<evidence type="ECO:0000256" key="2">
    <source>
        <dbReference type="ARBA" id="ARBA00022771"/>
    </source>
</evidence>
<dbReference type="GO" id="GO:0005886">
    <property type="term" value="C:plasma membrane"/>
    <property type="evidence" value="ECO:0007669"/>
    <property type="project" value="TreeGrafter"/>
</dbReference>
<protein>
    <recommendedName>
        <fullName evidence="4">ZZ-type domain-containing protein</fullName>
    </recommendedName>
</protein>
<accession>A0A9Q0MVQ0</accession>
<gene>
    <name evidence="5" type="ORF">Bhyg_11519</name>
</gene>
<dbReference type="PANTHER" id="PTHR12268:SF21">
    <property type="entry name" value="DISCONTINUOUS ACTIN HEXAGON"/>
    <property type="match status" value="1"/>
</dbReference>
<dbReference type="GO" id="GO:0023051">
    <property type="term" value="P:regulation of signaling"/>
    <property type="evidence" value="ECO:0007669"/>
    <property type="project" value="UniProtKB-ARBA"/>
</dbReference>
<keyword evidence="1" id="KW-0479">Metal-binding</keyword>
<feature type="domain" description="ZZ-type" evidence="4">
    <location>
        <begin position="251"/>
        <end position="277"/>
    </location>
</feature>
<proteinExistence type="predicted"/>
<dbReference type="GO" id="GO:0099536">
    <property type="term" value="P:synaptic signaling"/>
    <property type="evidence" value="ECO:0007669"/>
    <property type="project" value="TreeGrafter"/>
</dbReference>
<dbReference type="AlphaFoldDB" id="A0A9Q0MVQ0"/>
<dbReference type="InterPro" id="IPR015153">
    <property type="entry name" value="EF-hand_dom_typ1"/>
</dbReference>